<evidence type="ECO:0000259" key="6">
    <source>
        <dbReference type="Pfam" id="PF01490"/>
    </source>
</evidence>
<feature type="transmembrane region" description="Helical" evidence="5">
    <location>
        <begin position="206"/>
        <end position="232"/>
    </location>
</feature>
<dbReference type="KEGG" id="ehx:EMIHUDRAFT_459483"/>
<evidence type="ECO:0000313" key="8">
    <source>
        <dbReference type="Proteomes" id="UP000013827"/>
    </source>
</evidence>
<keyword evidence="4 5" id="KW-0472">Membrane</keyword>
<proteinExistence type="predicted"/>
<keyword evidence="2 5" id="KW-0812">Transmembrane</keyword>
<evidence type="ECO:0000256" key="2">
    <source>
        <dbReference type="ARBA" id="ARBA00022692"/>
    </source>
</evidence>
<accession>A0A0D3IRR0</accession>
<evidence type="ECO:0000256" key="1">
    <source>
        <dbReference type="ARBA" id="ARBA00004141"/>
    </source>
</evidence>
<feature type="transmembrane region" description="Helical" evidence="5">
    <location>
        <begin position="6"/>
        <end position="26"/>
    </location>
</feature>
<feature type="transmembrane region" description="Helical" evidence="5">
    <location>
        <begin position="94"/>
        <end position="119"/>
    </location>
</feature>
<reference evidence="8" key="1">
    <citation type="journal article" date="2013" name="Nature">
        <title>Pan genome of the phytoplankton Emiliania underpins its global distribution.</title>
        <authorList>
            <person name="Read B.A."/>
            <person name="Kegel J."/>
            <person name="Klute M.J."/>
            <person name="Kuo A."/>
            <person name="Lefebvre S.C."/>
            <person name="Maumus F."/>
            <person name="Mayer C."/>
            <person name="Miller J."/>
            <person name="Monier A."/>
            <person name="Salamov A."/>
            <person name="Young J."/>
            <person name="Aguilar M."/>
            <person name="Claverie J.M."/>
            <person name="Frickenhaus S."/>
            <person name="Gonzalez K."/>
            <person name="Herman E.K."/>
            <person name="Lin Y.C."/>
            <person name="Napier J."/>
            <person name="Ogata H."/>
            <person name="Sarno A.F."/>
            <person name="Shmutz J."/>
            <person name="Schroeder D."/>
            <person name="de Vargas C."/>
            <person name="Verret F."/>
            <person name="von Dassow P."/>
            <person name="Valentin K."/>
            <person name="Van de Peer Y."/>
            <person name="Wheeler G."/>
            <person name="Dacks J.B."/>
            <person name="Delwiche C.F."/>
            <person name="Dyhrman S.T."/>
            <person name="Glockner G."/>
            <person name="John U."/>
            <person name="Richards T."/>
            <person name="Worden A.Z."/>
            <person name="Zhang X."/>
            <person name="Grigoriev I.V."/>
            <person name="Allen A.E."/>
            <person name="Bidle K."/>
            <person name="Borodovsky M."/>
            <person name="Bowler C."/>
            <person name="Brownlee C."/>
            <person name="Cock J.M."/>
            <person name="Elias M."/>
            <person name="Gladyshev V.N."/>
            <person name="Groth M."/>
            <person name="Guda C."/>
            <person name="Hadaegh A."/>
            <person name="Iglesias-Rodriguez M.D."/>
            <person name="Jenkins J."/>
            <person name="Jones B.M."/>
            <person name="Lawson T."/>
            <person name="Leese F."/>
            <person name="Lindquist E."/>
            <person name="Lobanov A."/>
            <person name="Lomsadze A."/>
            <person name="Malik S.B."/>
            <person name="Marsh M.E."/>
            <person name="Mackinder L."/>
            <person name="Mock T."/>
            <person name="Mueller-Roeber B."/>
            <person name="Pagarete A."/>
            <person name="Parker M."/>
            <person name="Probert I."/>
            <person name="Quesneville H."/>
            <person name="Raines C."/>
            <person name="Rensing S.A."/>
            <person name="Riano-Pachon D.M."/>
            <person name="Richier S."/>
            <person name="Rokitta S."/>
            <person name="Shiraiwa Y."/>
            <person name="Soanes D.M."/>
            <person name="van der Giezen M."/>
            <person name="Wahlund T.M."/>
            <person name="Williams B."/>
            <person name="Wilson W."/>
            <person name="Wolfe G."/>
            <person name="Wurch L.L."/>
        </authorList>
    </citation>
    <scope>NUCLEOTIDE SEQUENCE</scope>
</reference>
<reference evidence="7" key="2">
    <citation type="submission" date="2024-10" db="UniProtKB">
        <authorList>
            <consortium name="EnsemblProtists"/>
        </authorList>
    </citation>
    <scope>IDENTIFICATION</scope>
</reference>
<dbReference type="GO" id="GO:0016020">
    <property type="term" value="C:membrane"/>
    <property type="evidence" value="ECO:0007669"/>
    <property type="project" value="UniProtKB-SubCell"/>
</dbReference>
<dbReference type="eggNOG" id="ENOG502SGPC">
    <property type="taxonomic scope" value="Eukaryota"/>
</dbReference>
<dbReference type="EnsemblProtists" id="EOD13945">
    <property type="protein sequence ID" value="EOD13945"/>
    <property type="gene ID" value="EMIHUDRAFT_459483"/>
</dbReference>
<feature type="transmembrane region" description="Helical" evidence="5">
    <location>
        <begin position="253"/>
        <end position="278"/>
    </location>
</feature>
<feature type="transmembrane region" description="Helical" evidence="5">
    <location>
        <begin position="337"/>
        <end position="359"/>
    </location>
</feature>
<sequence length="407" mass="41946">MSVCNLTANIANSIVGFAVLTLPTGMERLSDNGMATSEALGVGVVLLLVFGTLNAWTFTLIAEACERTGTCSYTAAWQKTLGPRTAWLVSSSTLLISFNNAVICQSIIGVCLTDLIGFFLEQPEELPRLRIQLLVVVAVLLPLCLLPSLKPLSAASTFGLAGTATTAATMAARALDTSYGPEGKFFEVVQWVPTFEQRAADPEGEIAGLAAVAPSASSVAFFLSLASSAYLAHFNAPLMYAETRPDRHGSRLAPFRAAAAIAFSAAAALFISIGGAGFATFGEAVQALVINNYAAADPLAAIARVGSSSGGKGRIHVFLSLGAITAVALAEPPLDQLAALGGATGGSLLIYIAPALMTLRLASRTILPRSESGSFIIAADIAADTESEARSDAAHGEIRVGLVIVLA</sequence>
<dbReference type="PANTHER" id="PTHR22950">
    <property type="entry name" value="AMINO ACID TRANSPORTER"/>
    <property type="match status" value="1"/>
</dbReference>
<dbReference type="InterPro" id="IPR013057">
    <property type="entry name" value="AA_transpt_TM"/>
</dbReference>
<organism evidence="7 8">
    <name type="scientific">Emiliania huxleyi (strain CCMP1516)</name>
    <dbReference type="NCBI Taxonomy" id="280463"/>
    <lineage>
        <taxon>Eukaryota</taxon>
        <taxon>Haptista</taxon>
        <taxon>Haptophyta</taxon>
        <taxon>Prymnesiophyceae</taxon>
        <taxon>Isochrysidales</taxon>
        <taxon>Noelaerhabdaceae</taxon>
        <taxon>Emiliania</taxon>
    </lineage>
</organism>
<evidence type="ECO:0000313" key="7">
    <source>
        <dbReference type="EnsemblProtists" id="EOD13945"/>
    </source>
</evidence>
<evidence type="ECO:0000256" key="4">
    <source>
        <dbReference type="ARBA" id="ARBA00023136"/>
    </source>
</evidence>
<dbReference type="GeneID" id="17260097"/>
<dbReference type="Proteomes" id="UP000013827">
    <property type="component" value="Unassembled WGS sequence"/>
</dbReference>
<keyword evidence="8" id="KW-1185">Reference proteome</keyword>
<dbReference type="PANTHER" id="PTHR22950:SF652">
    <property type="entry name" value="TRANSMEMBRANE AMINO ACID TRANSPORTER FAMILY PROTEIN"/>
    <property type="match status" value="1"/>
</dbReference>
<feature type="domain" description="Amino acid transporter transmembrane" evidence="6">
    <location>
        <begin position="2"/>
        <end position="305"/>
    </location>
</feature>
<keyword evidence="3 5" id="KW-1133">Transmembrane helix</keyword>
<dbReference type="RefSeq" id="XP_005766374.1">
    <property type="nucleotide sequence ID" value="XM_005766317.1"/>
</dbReference>
<dbReference type="PaxDb" id="2903-EOD13945"/>
<dbReference type="HOGENOM" id="CLU_032959_0_0_1"/>
<dbReference type="Pfam" id="PF01490">
    <property type="entry name" value="Aa_trans"/>
    <property type="match status" value="1"/>
</dbReference>
<dbReference type="GO" id="GO:0015179">
    <property type="term" value="F:L-amino acid transmembrane transporter activity"/>
    <property type="evidence" value="ECO:0007669"/>
    <property type="project" value="TreeGrafter"/>
</dbReference>
<name>A0A0D3IRR0_EMIH1</name>
<feature type="transmembrane region" description="Helical" evidence="5">
    <location>
        <begin position="38"/>
        <end position="58"/>
    </location>
</feature>
<protein>
    <recommendedName>
        <fullName evidence="6">Amino acid transporter transmembrane domain-containing protein</fullName>
    </recommendedName>
</protein>
<feature type="transmembrane region" description="Helical" evidence="5">
    <location>
        <begin position="131"/>
        <end position="149"/>
    </location>
</feature>
<comment type="subcellular location">
    <subcellularLocation>
        <location evidence="1">Membrane</location>
        <topology evidence="1">Multi-pass membrane protein</topology>
    </subcellularLocation>
</comment>
<dbReference type="AlphaFoldDB" id="A0A0D3IRR0"/>
<evidence type="ECO:0000256" key="3">
    <source>
        <dbReference type="ARBA" id="ARBA00022989"/>
    </source>
</evidence>
<evidence type="ECO:0000256" key="5">
    <source>
        <dbReference type="SAM" id="Phobius"/>
    </source>
</evidence>